<keyword evidence="2" id="KW-0472">Membrane</keyword>
<dbReference type="InterPro" id="IPR032364">
    <property type="entry name" value="GramPos_pilinD1_N"/>
</dbReference>
<dbReference type="InterPro" id="IPR048052">
    <property type="entry name" value="FM1-like"/>
</dbReference>
<feature type="domain" description="Gram-positive pilin subunit D1 N-terminal" evidence="4">
    <location>
        <begin position="100"/>
        <end position="228"/>
    </location>
</feature>
<accession>A0ABY7U8H8</accession>
<feature type="chain" id="PRO_5046683548" evidence="3">
    <location>
        <begin position="21"/>
        <end position="554"/>
    </location>
</feature>
<keyword evidence="3" id="KW-0732">Signal</keyword>
<keyword evidence="2" id="KW-0812">Transmembrane</keyword>
<dbReference type="NCBIfam" id="NF033902">
    <property type="entry name" value="iso_D2_wall_anc"/>
    <property type="match status" value="1"/>
</dbReference>
<feature type="signal peptide" evidence="3">
    <location>
        <begin position="1"/>
        <end position="20"/>
    </location>
</feature>
<evidence type="ECO:0000313" key="6">
    <source>
        <dbReference type="EMBL" id="WCZ33007.1"/>
    </source>
</evidence>
<feature type="transmembrane region" description="Helical" evidence="2">
    <location>
        <begin position="525"/>
        <end position="545"/>
    </location>
</feature>
<dbReference type="Pfam" id="PF16555">
    <property type="entry name" value="GramPos_pilinD1"/>
    <property type="match status" value="1"/>
</dbReference>
<evidence type="ECO:0000313" key="7">
    <source>
        <dbReference type="Proteomes" id="UP001220064"/>
    </source>
</evidence>
<dbReference type="EMBL" id="CP063189">
    <property type="protein sequence ID" value="WCZ33007.1"/>
    <property type="molecule type" value="Genomic_DNA"/>
</dbReference>
<evidence type="ECO:0000259" key="4">
    <source>
        <dbReference type="Pfam" id="PF16555"/>
    </source>
</evidence>
<dbReference type="Proteomes" id="UP001220064">
    <property type="component" value="Chromosome"/>
</dbReference>
<dbReference type="Gene3D" id="2.60.40.10">
    <property type="entry name" value="Immunoglobulins"/>
    <property type="match status" value="2"/>
</dbReference>
<feature type="compositionally biased region" description="Low complexity" evidence="1">
    <location>
        <begin position="33"/>
        <end position="55"/>
    </location>
</feature>
<name>A0ABY7U8H8_9CORY</name>
<reference evidence="6 7" key="1">
    <citation type="submission" date="2020-10" db="EMBL/GenBank/DDBJ databases">
        <title>Complete genome sequence of Corynebacterium massiliense DSM 45435, type strain of Corynebacterium massiliense.</title>
        <authorList>
            <person name="Busche T."/>
            <person name="Kalinowski J."/>
            <person name="Ruckert C."/>
        </authorList>
    </citation>
    <scope>NUCLEOTIDE SEQUENCE [LARGE SCALE GENOMIC DNA]</scope>
    <source>
        <strain evidence="6 7">DSM 45435</strain>
    </source>
</reference>
<proteinExistence type="predicted"/>
<keyword evidence="7" id="KW-1185">Reference proteome</keyword>
<feature type="region of interest" description="Disordered" evidence="1">
    <location>
        <begin position="350"/>
        <end position="380"/>
    </location>
</feature>
<dbReference type="Gene3D" id="2.60.40.740">
    <property type="match status" value="1"/>
</dbReference>
<evidence type="ECO:0000256" key="2">
    <source>
        <dbReference type="SAM" id="Phobius"/>
    </source>
</evidence>
<feature type="domain" description="SpaA-like prealbumin fold" evidence="5">
    <location>
        <begin position="383"/>
        <end position="511"/>
    </location>
</feature>
<evidence type="ECO:0000256" key="1">
    <source>
        <dbReference type="SAM" id="MobiDB-lite"/>
    </source>
</evidence>
<dbReference type="InterPro" id="IPR041033">
    <property type="entry name" value="SpaA_PFL_dom_1"/>
</dbReference>
<dbReference type="RefSeq" id="WP_022863226.1">
    <property type="nucleotide sequence ID" value="NZ_ATVG01000008.1"/>
</dbReference>
<dbReference type="InterPro" id="IPR013783">
    <property type="entry name" value="Ig-like_fold"/>
</dbReference>
<keyword evidence="2" id="KW-1133">Transmembrane helix</keyword>
<protein>
    <submittedName>
        <fullName evidence="6">Fimbrial subunit type 1</fullName>
    </submittedName>
</protein>
<feature type="region of interest" description="Disordered" evidence="1">
    <location>
        <begin position="31"/>
        <end position="70"/>
    </location>
</feature>
<evidence type="ECO:0000256" key="3">
    <source>
        <dbReference type="SAM" id="SignalP"/>
    </source>
</evidence>
<evidence type="ECO:0000259" key="5">
    <source>
        <dbReference type="Pfam" id="PF17802"/>
    </source>
</evidence>
<dbReference type="Pfam" id="PF17802">
    <property type="entry name" value="SpaA"/>
    <property type="match status" value="1"/>
</dbReference>
<organism evidence="6 7">
    <name type="scientific">Corynebacterium massiliense DSM 45435</name>
    <dbReference type="NCBI Taxonomy" id="1121364"/>
    <lineage>
        <taxon>Bacteria</taxon>
        <taxon>Bacillati</taxon>
        <taxon>Actinomycetota</taxon>
        <taxon>Actinomycetes</taxon>
        <taxon>Mycobacteriales</taxon>
        <taxon>Corynebacteriaceae</taxon>
        <taxon>Corynebacterium</taxon>
    </lineage>
</organism>
<gene>
    <name evidence="6" type="ORF">CMASS_07885</name>
</gene>
<sequence length="554" mass="59227">MSRLRSKIAALCATSTVAFAGVTALGVPALAQETTSETSPAETTSETAPAESEAAGDGTMTVEKEDGDQVKVNPRLIDPNKQVDLHIRKIIGDPTGGDTPADDAKPGVGITFNVQRIKGIDLTTQAGWAKVSALAKATDDNRSLLSDWKAGKKPTDSAFADLELGEAKDVTTDSNGEATASFDGQGAFVVTEKQSNGYTVAQPFIVTLPYPADDGQWAYERTVYPKNQNVVPTKDVDANDKGLGQNLRYTINAPVPAGVIDRFNVVDPVDSEHLKLQNDNIEVTTTSEDVQLTRDTDYTVSTGDNTLRVNFTDAGRKKLQDARKDHPDFAVKVSFDAQVIKIPEADGKINNTGEIELPNGATVDTDTQDEDGKDQPTQATFGDLTVTKTSADAEDKPDALAGAEFEVYRCEQQGENKWETVGEAIEVSPDGTVNLENHLTTAVGKNDADEDAAMATAHGLPVTTHGGVNGTESIDYCVIETKAPEGFVRNPEVHHATVQGDNIRKLAVSVENQRSNFLNQLPATGAWGIVLVFLLGLGLLARGLYTSRRDRQTA</sequence>